<feature type="repeat" description="NHL" evidence="2">
    <location>
        <begin position="161"/>
        <end position="191"/>
    </location>
</feature>
<protein>
    <submittedName>
        <fullName evidence="3">NHL repeat-containing protein</fullName>
    </submittedName>
</protein>
<keyword evidence="1" id="KW-0677">Repeat</keyword>
<dbReference type="Proteomes" id="UP000182491">
    <property type="component" value="Unassembled WGS sequence"/>
</dbReference>
<evidence type="ECO:0000256" key="1">
    <source>
        <dbReference type="ARBA" id="ARBA00022737"/>
    </source>
</evidence>
<dbReference type="Pfam" id="PF01436">
    <property type="entry name" value="NHL"/>
    <property type="match status" value="2"/>
</dbReference>
<dbReference type="CDD" id="cd14953">
    <property type="entry name" value="NHL_like_1"/>
    <property type="match status" value="1"/>
</dbReference>
<dbReference type="SUPFAM" id="SSF101898">
    <property type="entry name" value="NHL repeat"/>
    <property type="match status" value="1"/>
</dbReference>
<proteinExistence type="predicted"/>
<keyword evidence="4" id="KW-1185">Reference proteome</keyword>
<dbReference type="PROSITE" id="PS51257">
    <property type="entry name" value="PROKAR_LIPOPROTEIN"/>
    <property type="match status" value="1"/>
</dbReference>
<dbReference type="PANTHER" id="PTHR13833:SF71">
    <property type="entry name" value="NHL DOMAIN-CONTAINING PROTEIN"/>
    <property type="match status" value="1"/>
</dbReference>
<dbReference type="OrthoDB" id="791543at2"/>
<evidence type="ECO:0000313" key="3">
    <source>
        <dbReference type="EMBL" id="SFU36263.1"/>
    </source>
</evidence>
<feature type="repeat" description="NHL" evidence="2">
    <location>
        <begin position="55"/>
        <end position="85"/>
    </location>
</feature>
<dbReference type="InterPro" id="IPR001258">
    <property type="entry name" value="NHL_repeat"/>
</dbReference>
<gene>
    <name evidence="3" type="ORF">SAMN04487941_0244</name>
</gene>
<organism evidence="3 4">
    <name type="scientific">Pontibacter akesuensis</name>
    <dbReference type="NCBI Taxonomy" id="388950"/>
    <lineage>
        <taxon>Bacteria</taxon>
        <taxon>Pseudomonadati</taxon>
        <taxon>Bacteroidota</taxon>
        <taxon>Cytophagia</taxon>
        <taxon>Cytophagales</taxon>
        <taxon>Hymenobacteraceae</taxon>
        <taxon>Pontibacter</taxon>
    </lineage>
</organism>
<dbReference type="EMBL" id="FPCA01000001">
    <property type="protein sequence ID" value="SFU36263.1"/>
    <property type="molecule type" value="Genomic_DNA"/>
</dbReference>
<dbReference type="PROSITE" id="PS51125">
    <property type="entry name" value="NHL"/>
    <property type="match status" value="2"/>
</dbReference>
<evidence type="ECO:0000256" key="2">
    <source>
        <dbReference type="PROSITE-ProRule" id="PRU00504"/>
    </source>
</evidence>
<reference evidence="4" key="1">
    <citation type="submission" date="2016-10" db="EMBL/GenBank/DDBJ databases">
        <authorList>
            <person name="Varghese N."/>
        </authorList>
    </citation>
    <scope>NUCLEOTIDE SEQUENCE [LARGE SCALE GENOMIC DNA]</scope>
    <source>
        <strain evidence="4">DSM 18820</strain>
    </source>
</reference>
<dbReference type="PANTHER" id="PTHR13833">
    <property type="match status" value="1"/>
</dbReference>
<dbReference type="Gene3D" id="2.120.10.30">
    <property type="entry name" value="TolB, C-terminal domain"/>
    <property type="match status" value="4"/>
</dbReference>
<evidence type="ECO:0000313" key="4">
    <source>
        <dbReference type="Proteomes" id="UP000182491"/>
    </source>
</evidence>
<accession>A0A1I7FJ72</accession>
<name>A0A1I7FJ72_9BACT</name>
<dbReference type="InterPro" id="IPR011042">
    <property type="entry name" value="6-blade_b-propeller_TolB-like"/>
</dbReference>
<sequence>MAAKWLSNKCIIAGMVMLLLACEKEERPQSEAVMVTTFAGRGEGLVDGAGIQARFNGPRGVATDAQGNIYVADAANNVVRKITPAAEVTTLAGSGELGHKDGPGSTAQFTNLDAIATDAQENIYVTDFNRVRKITPSGDVSTVAGGGAPGYADGDISVAKFTALTGIAVDVQGNIYVSDLENQRIRQISPEGKVRTLAGSGKPGFADGTGSAAQFNYPRGLTIDNQGNLYLIDSVDDHIRKITLAGVVSTLATVRDAAGIATDELGNIYVTEAALTPEFHRIHKISPSGTTSVLAGHASGYADGNGSTALFDTPVGIALDERGNIYVSEYRPNRIRKISFN</sequence>
<dbReference type="AlphaFoldDB" id="A0A1I7FJ72"/>
<dbReference type="STRING" id="388950.GCA_001611675_03382"/>